<feature type="domain" description="CBM1" evidence="3">
    <location>
        <begin position="62"/>
        <end position="98"/>
    </location>
</feature>
<dbReference type="InterPro" id="IPR035971">
    <property type="entry name" value="CBD_sf"/>
</dbReference>
<evidence type="ECO:0000256" key="1">
    <source>
        <dbReference type="ARBA" id="ARBA00022729"/>
    </source>
</evidence>
<evidence type="ECO:0000313" key="5">
    <source>
        <dbReference type="Proteomes" id="UP000276133"/>
    </source>
</evidence>
<gene>
    <name evidence="4" type="ORF">BpHYR1_014851</name>
</gene>
<evidence type="ECO:0000313" key="4">
    <source>
        <dbReference type="EMBL" id="RNA07607.1"/>
    </source>
</evidence>
<dbReference type="Proteomes" id="UP000276133">
    <property type="component" value="Unassembled WGS sequence"/>
</dbReference>
<keyword evidence="5" id="KW-1185">Reference proteome</keyword>
<dbReference type="OrthoDB" id="10053712at2759"/>
<feature type="domain" description="CBM1" evidence="3">
    <location>
        <begin position="19"/>
        <end position="55"/>
    </location>
</feature>
<dbReference type="SUPFAM" id="SSF57180">
    <property type="entry name" value="Cellulose-binding domain"/>
    <property type="match status" value="2"/>
</dbReference>
<protein>
    <recommendedName>
        <fullName evidence="3">CBM1 domain-containing protein</fullName>
    </recommendedName>
</protein>
<dbReference type="EMBL" id="REGN01006986">
    <property type="protein sequence ID" value="RNA07607.1"/>
    <property type="molecule type" value="Genomic_DNA"/>
</dbReference>
<proteinExistence type="predicted"/>
<dbReference type="Pfam" id="PF00734">
    <property type="entry name" value="CBM_1"/>
    <property type="match status" value="2"/>
</dbReference>
<feature type="chain" id="PRO_5018035461" description="CBM1 domain-containing protein" evidence="2">
    <location>
        <begin position="20"/>
        <end position="485"/>
    </location>
</feature>
<dbReference type="GO" id="GO:0030248">
    <property type="term" value="F:cellulose binding"/>
    <property type="evidence" value="ECO:0007669"/>
    <property type="project" value="InterPro"/>
</dbReference>
<sequence>MTIFILSLFFILALHLVKSKVPVWSKCGGIGHTTETTCDSSSICVEINQWYSQCQPKPNDPNRVNEWSQCGGIIYNGNVLCQTWLTCVKLNDWYSNCQFIRSSTIKTSSSSTTISESSPLATNSEIFSSSTTISESPPLATNSEIFSSSTTISESPPLATNSEIFSSSTTISESPPLATNSEIFSSSTTIHPSTALNGQCNPSFQSNRLKVGISFDWTLNNNVDYDNFDYISIWLAYSDEFGTDFNPWFHGPMINAALAKNKSAVFYMYLIAFQARYNLGIRDCDVDYNYNLCVHGAEFIRNYRQLLVDKYRYHAKWISERFGREKRAVFAIEPDFVQYYSDQRQIGGPLTGQYMRELFDDFVSALKSELPNALISWDISPWLGVEGMRTWWGYFETAQIDFIHTSGGSLRPDLPQIRQNELEWRFMSNLTKKYIISNCGYGVGGANINDCDSWISGNNLNIRINDGVIAVTIASGSTIVPRGYY</sequence>
<dbReference type="InterPro" id="IPR000254">
    <property type="entry name" value="CBD"/>
</dbReference>
<name>A0A3M7Q824_BRAPC</name>
<evidence type="ECO:0000256" key="2">
    <source>
        <dbReference type="SAM" id="SignalP"/>
    </source>
</evidence>
<keyword evidence="1 2" id="KW-0732">Signal</keyword>
<dbReference type="GO" id="GO:0005975">
    <property type="term" value="P:carbohydrate metabolic process"/>
    <property type="evidence" value="ECO:0007669"/>
    <property type="project" value="InterPro"/>
</dbReference>
<dbReference type="SMART" id="SM00236">
    <property type="entry name" value="fCBD"/>
    <property type="match status" value="2"/>
</dbReference>
<dbReference type="AlphaFoldDB" id="A0A3M7Q824"/>
<accession>A0A3M7Q824</accession>
<evidence type="ECO:0000259" key="3">
    <source>
        <dbReference type="PROSITE" id="PS51164"/>
    </source>
</evidence>
<comment type="caution">
    <text evidence="4">The sequence shown here is derived from an EMBL/GenBank/DDBJ whole genome shotgun (WGS) entry which is preliminary data.</text>
</comment>
<feature type="signal peptide" evidence="2">
    <location>
        <begin position="1"/>
        <end position="19"/>
    </location>
</feature>
<organism evidence="4 5">
    <name type="scientific">Brachionus plicatilis</name>
    <name type="common">Marine rotifer</name>
    <name type="synonym">Brachionus muelleri</name>
    <dbReference type="NCBI Taxonomy" id="10195"/>
    <lineage>
        <taxon>Eukaryota</taxon>
        <taxon>Metazoa</taxon>
        <taxon>Spiralia</taxon>
        <taxon>Gnathifera</taxon>
        <taxon>Rotifera</taxon>
        <taxon>Eurotatoria</taxon>
        <taxon>Monogononta</taxon>
        <taxon>Pseudotrocha</taxon>
        <taxon>Ploima</taxon>
        <taxon>Brachionidae</taxon>
        <taxon>Brachionus</taxon>
    </lineage>
</organism>
<reference evidence="4 5" key="1">
    <citation type="journal article" date="2018" name="Sci. Rep.">
        <title>Genomic signatures of local adaptation to the degree of environmental predictability in rotifers.</title>
        <authorList>
            <person name="Franch-Gras L."/>
            <person name="Hahn C."/>
            <person name="Garcia-Roger E.M."/>
            <person name="Carmona M.J."/>
            <person name="Serra M."/>
            <person name="Gomez A."/>
        </authorList>
    </citation>
    <scope>NUCLEOTIDE SEQUENCE [LARGE SCALE GENOMIC DNA]</scope>
    <source>
        <strain evidence="4">HYR1</strain>
    </source>
</reference>
<dbReference type="GO" id="GO:0005576">
    <property type="term" value="C:extracellular region"/>
    <property type="evidence" value="ECO:0007669"/>
    <property type="project" value="InterPro"/>
</dbReference>
<dbReference type="PROSITE" id="PS51164">
    <property type="entry name" value="CBM1_2"/>
    <property type="match status" value="2"/>
</dbReference>